<evidence type="ECO:0000313" key="1">
    <source>
        <dbReference type="EMBL" id="KAH7974705.1"/>
    </source>
</evidence>
<gene>
    <name evidence="1" type="ORF">HPB49_018358</name>
</gene>
<keyword evidence="2" id="KW-1185">Reference proteome</keyword>
<reference evidence="1" key="1">
    <citation type="submission" date="2020-05" db="EMBL/GenBank/DDBJ databases">
        <title>Large-scale comparative analyses of tick genomes elucidate their genetic diversity and vector capacities.</title>
        <authorList>
            <person name="Jia N."/>
            <person name="Wang J."/>
            <person name="Shi W."/>
            <person name="Du L."/>
            <person name="Sun Y."/>
            <person name="Zhan W."/>
            <person name="Jiang J."/>
            <person name="Wang Q."/>
            <person name="Zhang B."/>
            <person name="Ji P."/>
            <person name="Sakyi L.B."/>
            <person name="Cui X."/>
            <person name="Yuan T."/>
            <person name="Jiang B."/>
            <person name="Yang W."/>
            <person name="Lam T.T.-Y."/>
            <person name="Chang Q."/>
            <person name="Ding S."/>
            <person name="Wang X."/>
            <person name="Zhu J."/>
            <person name="Ruan X."/>
            <person name="Zhao L."/>
            <person name="Wei J."/>
            <person name="Que T."/>
            <person name="Du C."/>
            <person name="Cheng J."/>
            <person name="Dai P."/>
            <person name="Han X."/>
            <person name="Huang E."/>
            <person name="Gao Y."/>
            <person name="Liu J."/>
            <person name="Shao H."/>
            <person name="Ye R."/>
            <person name="Li L."/>
            <person name="Wei W."/>
            <person name="Wang X."/>
            <person name="Wang C."/>
            <person name="Yang T."/>
            <person name="Huo Q."/>
            <person name="Li W."/>
            <person name="Guo W."/>
            <person name="Chen H."/>
            <person name="Zhou L."/>
            <person name="Ni X."/>
            <person name="Tian J."/>
            <person name="Zhou Y."/>
            <person name="Sheng Y."/>
            <person name="Liu T."/>
            <person name="Pan Y."/>
            <person name="Xia L."/>
            <person name="Li J."/>
            <person name="Zhao F."/>
            <person name="Cao W."/>
        </authorList>
    </citation>
    <scope>NUCLEOTIDE SEQUENCE</scope>
    <source>
        <strain evidence="1">Dsil-2018</strain>
    </source>
</reference>
<proteinExistence type="predicted"/>
<dbReference type="EMBL" id="CM023479">
    <property type="protein sequence ID" value="KAH7974705.1"/>
    <property type="molecule type" value="Genomic_DNA"/>
</dbReference>
<sequence length="127" mass="14219">MMKGMPREFGFNKVSLASDGAFMKNRTEVQCYGTMILDEMKVREVVAFNKSTYKVDGFVDYGHGHDSETIANPRFGSHVCAIASLLGSANCKFRNKTRSPWKSVARLVLEAILKLWKHNAVVVSCNQ</sequence>
<comment type="caution">
    <text evidence="1">The sequence shown here is derived from an EMBL/GenBank/DDBJ whole genome shotgun (WGS) entry which is preliminary data.</text>
</comment>
<protein>
    <submittedName>
        <fullName evidence="1">Uncharacterized protein</fullName>
    </submittedName>
</protein>
<dbReference type="Proteomes" id="UP000821865">
    <property type="component" value="Chromosome 10"/>
</dbReference>
<name>A0ACB8DQI0_DERSI</name>
<organism evidence="1 2">
    <name type="scientific">Dermacentor silvarum</name>
    <name type="common">Tick</name>
    <dbReference type="NCBI Taxonomy" id="543639"/>
    <lineage>
        <taxon>Eukaryota</taxon>
        <taxon>Metazoa</taxon>
        <taxon>Ecdysozoa</taxon>
        <taxon>Arthropoda</taxon>
        <taxon>Chelicerata</taxon>
        <taxon>Arachnida</taxon>
        <taxon>Acari</taxon>
        <taxon>Parasitiformes</taxon>
        <taxon>Ixodida</taxon>
        <taxon>Ixodoidea</taxon>
        <taxon>Ixodidae</taxon>
        <taxon>Rhipicephalinae</taxon>
        <taxon>Dermacentor</taxon>
    </lineage>
</organism>
<accession>A0ACB8DQI0</accession>
<evidence type="ECO:0000313" key="2">
    <source>
        <dbReference type="Proteomes" id="UP000821865"/>
    </source>
</evidence>